<name>A0A2J9VJC1_VIBMI</name>
<evidence type="ECO:0000313" key="3">
    <source>
        <dbReference type="Proteomes" id="UP000053748"/>
    </source>
</evidence>
<dbReference type="OrthoDB" id="6058654at2"/>
<dbReference type="PROSITE" id="PS52050">
    <property type="entry name" value="WYL"/>
    <property type="match status" value="1"/>
</dbReference>
<dbReference type="AlphaFoldDB" id="A0A2J9VJC1"/>
<organism evidence="2 3">
    <name type="scientific">Vibrio mimicus</name>
    <dbReference type="NCBI Taxonomy" id="674"/>
    <lineage>
        <taxon>Bacteria</taxon>
        <taxon>Pseudomonadati</taxon>
        <taxon>Pseudomonadota</taxon>
        <taxon>Gammaproteobacteria</taxon>
        <taxon>Vibrionales</taxon>
        <taxon>Vibrionaceae</taxon>
        <taxon>Vibrio</taxon>
    </lineage>
</organism>
<proteinExistence type="predicted"/>
<gene>
    <name evidence="2" type="ORF">AL544_002760</name>
</gene>
<comment type="caution">
    <text evidence="2">The sequence shown here is derived from an EMBL/GenBank/DDBJ whole genome shotgun (WGS) entry which is preliminary data.</text>
</comment>
<feature type="region of interest" description="Disordered" evidence="1">
    <location>
        <begin position="75"/>
        <end position="99"/>
    </location>
</feature>
<accession>A0A2J9VJC1</accession>
<reference evidence="2" key="1">
    <citation type="submission" date="2017-12" db="EMBL/GenBank/DDBJ databases">
        <title>FDA dAtabase for Regulatory Grade micrObial Sequences (FDA-ARGOS): Supporting development and validation of Infectious Disease Dx tests.</title>
        <authorList>
            <person name="Hoffmann M."/>
            <person name="Allard M."/>
            <person name="Evans P."/>
            <person name="Brown E."/>
            <person name="Tallon L.J."/>
            <person name="Sadzewicz L."/>
            <person name="Sengamalay N."/>
            <person name="Ott S."/>
            <person name="Godinez A."/>
            <person name="Nagaraj S."/>
            <person name="Vavikolanu K."/>
            <person name="Aluvathingal J."/>
            <person name="Nadendla S."/>
            <person name="Hobson J."/>
            <person name="Sichtig H."/>
        </authorList>
    </citation>
    <scope>NUCLEOTIDE SEQUENCE [LARGE SCALE GENOMIC DNA]</scope>
    <source>
        <strain evidence="2">FDAARGOS_113</strain>
    </source>
</reference>
<protein>
    <submittedName>
        <fullName evidence="2">WYL domain-containing protein</fullName>
    </submittedName>
</protein>
<dbReference type="RefSeq" id="WP_080553795.1">
    <property type="nucleotide sequence ID" value="NZ_CAWMSS010000002.1"/>
</dbReference>
<dbReference type="Proteomes" id="UP000053748">
    <property type="component" value="Unassembled WGS sequence"/>
</dbReference>
<dbReference type="EMBL" id="LOSJ02000001">
    <property type="protein sequence ID" value="PNM63883.1"/>
    <property type="molecule type" value="Genomic_DNA"/>
</dbReference>
<keyword evidence="3" id="KW-1185">Reference proteome</keyword>
<evidence type="ECO:0000256" key="1">
    <source>
        <dbReference type="SAM" id="MobiDB-lite"/>
    </source>
</evidence>
<evidence type="ECO:0000313" key="2">
    <source>
        <dbReference type="EMBL" id="PNM63883.1"/>
    </source>
</evidence>
<sequence length="99" mass="11257">MNEAEIRRAIQNKLIVEFTYSNRLRVVEPHVLGVCNGSKQILGYQVAGQSSSGGLPEWRRFDLARMSNFRVTTETFPGRRPFPSGQHSPWDQELEIVPA</sequence>